<dbReference type="Pfam" id="PF00535">
    <property type="entry name" value="Glycos_transf_2"/>
    <property type="match status" value="1"/>
</dbReference>
<dbReference type="RefSeq" id="WP_226924137.1">
    <property type="nucleotide sequence ID" value="NZ_BAABXU010000001.1"/>
</dbReference>
<dbReference type="SUPFAM" id="SSF53448">
    <property type="entry name" value="Nucleotide-diphospho-sugar transferases"/>
    <property type="match status" value="1"/>
</dbReference>
<keyword evidence="2 4" id="KW-0808">Transferase</keyword>
<evidence type="ECO:0000256" key="1">
    <source>
        <dbReference type="ARBA" id="ARBA00022676"/>
    </source>
</evidence>
<evidence type="ECO:0000256" key="2">
    <source>
        <dbReference type="ARBA" id="ARBA00022679"/>
    </source>
</evidence>
<evidence type="ECO:0000313" key="4">
    <source>
        <dbReference type="EMBL" id="MCB5445994.1"/>
    </source>
</evidence>
<feature type="domain" description="Glycosyltransferase 2-like" evidence="3">
    <location>
        <begin position="6"/>
        <end position="147"/>
    </location>
</feature>
<gene>
    <name evidence="4" type="ORF">LIP50_07265</name>
</gene>
<proteinExistence type="predicted"/>
<dbReference type="GO" id="GO:0016757">
    <property type="term" value="F:glycosyltransferase activity"/>
    <property type="evidence" value="ECO:0007669"/>
    <property type="project" value="UniProtKB-KW"/>
</dbReference>
<keyword evidence="1 4" id="KW-0328">Glycosyltransferase</keyword>
<dbReference type="InterPro" id="IPR001173">
    <property type="entry name" value="Glyco_trans_2-like"/>
</dbReference>
<dbReference type="CDD" id="cd00761">
    <property type="entry name" value="Glyco_tranf_GTA_type"/>
    <property type="match status" value="1"/>
</dbReference>
<protein>
    <submittedName>
        <fullName evidence="4">Glycosyltransferase</fullName>
        <ecNumber evidence="4">2.4.-.-</ecNumber>
    </submittedName>
</protein>
<dbReference type="PANTHER" id="PTHR22916:SF51">
    <property type="entry name" value="GLYCOSYLTRANSFERASE EPSH-RELATED"/>
    <property type="match status" value="1"/>
</dbReference>
<keyword evidence="5" id="KW-1185">Reference proteome</keyword>
<reference evidence="4 5" key="1">
    <citation type="submission" date="2021-10" db="EMBL/GenBank/DDBJ databases">
        <title>Collection of gut derived symbiotic bacterial strains cultured from healthy donors.</title>
        <authorList>
            <person name="Lin H."/>
            <person name="Littmann E."/>
            <person name="Claire K."/>
            <person name="Pamer E."/>
        </authorList>
    </citation>
    <scope>NUCLEOTIDE SEQUENCE [LARGE SCALE GENOMIC DNA]</scope>
    <source>
        <strain evidence="4 5">MSK.17.68</strain>
    </source>
</reference>
<accession>A0ABS8CWY8</accession>
<comment type="caution">
    <text evidence="4">The sequence shown here is derived from an EMBL/GenBank/DDBJ whole genome shotgun (WGS) entry which is preliminary data.</text>
</comment>
<evidence type="ECO:0000313" key="5">
    <source>
        <dbReference type="Proteomes" id="UP001299409"/>
    </source>
</evidence>
<organism evidence="4 5">
    <name type="scientific">Intestinibacter bartlettii</name>
    <dbReference type="NCBI Taxonomy" id="261299"/>
    <lineage>
        <taxon>Bacteria</taxon>
        <taxon>Bacillati</taxon>
        <taxon>Bacillota</taxon>
        <taxon>Clostridia</taxon>
        <taxon>Peptostreptococcales</taxon>
        <taxon>Peptostreptococcaceae</taxon>
        <taxon>Intestinibacter</taxon>
    </lineage>
</organism>
<dbReference type="InterPro" id="IPR029044">
    <property type="entry name" value="Nucleotide-diphossugar_trans"/>
</dbReference>
<dbReference type="EMBL" id="JAJBMB010000006">
    <property type="protein sequence ID" value="MCB5445994.1"/>
    <property type="molecule type" value="Genomic_DNA"/>
</dbReference>
<dbReference type="PANTHER" id="PTHR22916">
    <property type="entry name" value="GLYCOSYLTRANSFERASE"/>
    <property type="match status" value="1"/>
</dbReference>
<dbReference type="Proteomes" id="UP001299409">
    <property type="component" value="Unassembled WGS sequence"/>
</dbReference>
<sequence length="326" mass="38270">MNYFVSIIIPVYNIEKYIEECVNSVLVQSYKNFEVILVDDGSKDRSSIICDDLANLDNRIKVIHKKNGGLSSARNAGIKASKGDYIAFIDGDDYWDDRDFLKDVVKCLDESKADFISFGLKKYYENEDFIQDTKYIFDRNLVDINNKKKTLDYLISNNLYISSAWSKIVKRDIIMSNNLFFKEGILSEDIDWSARLLIYADKIDVIDRAAYIYRYRQNSISKSLGRKNIEDLIANIENSISYIPKSDELKYEYMSYIAFQYLTLMIVPNYVNEDLPKEVVSKIKELKYLLRYDLNNKVHKFRLIEKYLGFNILNFMVKIYSKIRKG</sequence>
<dbReference type="EC" id="2.4.-.-" evidence="4"/>
<dbReference type="Gene3D" id="3.90.550.10">
    <property type="entry name" value="Spore Coat Polysaccharide Biosynthesis Protein SpsA, Chain A"/>
    <property type="match status" value="1"/>
</dbReference>
<name>A0ABS8CWY8_9FIRM</name>
<evidence type="ECO:0000259" key="3">
    <source>
        <dbReference type="Pfam" id="PF00535"/>
    </source>
</evidence>